<evidence type="ECO:0000256" key="1">
    <source>
        <dbReference type="ARBA" id="ARBA00022723"/>
    </source>
</evidence>
<feature type="region of interest" description="Disordered" evidence="4">
    <location>
        <begin position="100"/>
        <end position="316"/>
    </location>
</feature>
<dbReference type="InterPro" id="IPR009056">
    <property type="entry name" value="Cyt_c-like_dom"/>
</dbReference>
<dbReference type="PROSITE" id="PS51257">
    <property type="entry name" value="PROKAR_LIPOPROTEIN"/>
    <property type="match status" value="1"/>
</dbReference>
<organism evidence="6 7">
    <name type="scientific">Rhodoplanes serenus</name>
    <dbReference type="NCBI Taxonomy" id="200615"/>
    <lineage>
        <taxon>Bacteria</taxon>
        <taxon>Pseudomonadati</taxon>
        <taxon>Pseudomonadota</taxon>
        <taxon>Alphaproteobacteria</taxon>
        <taxon>Hyphomicrobiales</taxon>
        <taxon>Nitrobacteraceae</taxon>
        <taxon>Rhodoplanes</taxon>
    </lineage>
</organism>
<proteinExistence type="predicted"/>
<dbReference type="GO" id="GO:0009055">
    <property type="term" value="F:electron transfer activity"/>
    <property type="evidence" value="ECO:0007669"/>
    <property type="project" value="InterPro"/>
</dbReference>
<keyword evidence="1 3" id="KW-0479">Metal-binding</keyword>
<comment type="caution">
    <text evidence="6">The sequence shown here is derived from an EMBL/GenBank/DDBJ whole genome shotgun (WGS) entry which is preliminary data.</text>
</comment>
<evidence type="ECO:0000313" key="6">
    <source>
        <dbReference type="EMBL" id="VCU09268.1"/>
    </source>
</evidence>
<feature type="compositionally biased region" description="Low complexity" evidence="4">
    <location>
        <begin position="239"/>
        <end position="257"/>
    </location>
</feature>
<dbReference type="EMBL" id="UWOC01000144">
    <property type="protein sequence ID" value="VCU09268.1"/>
    <property type="molecule type" value="Genomic_DNA"/>
</dbReference>
<accession>A0A3S4B1A2</accession>
<dbReference type="GO" id="GO:0020037">
    <property type="term" value="F:heme binding"/>
    <property type="evidence" value="ECO:0007669"/>
    <property type="project" value="InterPro"/>
</dbReference>
<evidence type="ECO:0000256" key="4">
    <source>
        <dbReference type="SAM" id="MobiDB-lite"/>
    </source>
</evidence>
<evidence type="ECO:0000256" key="3">
    <source>
        <dbReference type="PROSITE-ProRule" id="PRU00433"/>
    </source>
</evidence>
<evidence type="ECO:0000256" key="2">
    <source>
        <dbReference type="ARBA" id="ARBA00023004"/>
    </source>
</evidence>
<dbReference type="PROSITE" id="PS51007">
    <property type="entry name" value="CYTC"/>
    <property type="match status" value="1"/>
</dbReference>
<feature type="compositionally biased region" description="Low complexity" evidence="4">
    <location>
        <begin position="144"/>
        <end position="174"/>
    </location>
</feature>
<protein>
    <recommendedName>
        <fullName evidence="5">Cytochrome c domain-containing protein</fullName>
    </recommendedName>
</protein>
<feature type="compositionally biased region" description="Low complexity" evidence="4">
    <location>
        <begin position="271"/>
        <end position="286"/>
    </location>
</feature>
<dbReference type="GO" id="GO:0046872">
    <property type="term" value="F:metal ion binding"/>
    <property type="evidence" value="ECO:0007669"/>
    <property type="project" value="UniProtKB-KW"/>
</dbReference>
<reference evidence="7" key="1">
    <citation type="submission" date="2018-10" db="EMBL/GenBank/DDBJ databases">
        <authorList>
            <person name="Peiro R."/>
            <person name="Begona"/>
            <person name="Cbmso G."/>
            <person name="Lopez M."/>
            <person name="Gonzalez S."/>
            <person name="Sacristan E."/>
            <person name="Castillo E."/>
        </authorList>
    </citation>
    <scope>NUCLEOTIDE SEQUENCE [LARGE SCALE GENOMIC DNA]</scope>
</reference>
<gene>
    <name evidence="6" type="ORF">RHODGE_RHODGE_02442</name>
</gene>
<feature type="compositionally biased region" description="Pro residues" evidence="4">
    <location>
        <begin position="287"/>
        <end position="298"/>
    </location>
</feature>
<keyword evidence="2 3" id="KW-0408">Iron</keyword>
<dbReference type="AlphaFoldDB" id="A0A3S4B1A2"/>
<evidence type="ECO:0000313" key="7">
    <source>
        <dbReference type="Proteomes" id="UP000289200"/>
    </source>
</evidence>
<keyword evidence="3" id="KW-0349">Heme</keyword>
<sequence>MTVRARTSTMARLLADGLVACGLVAGGLLACGLASTAAVAQTDLTAGKSPAQVFSSDCSACHRSAQGLTRGRDPSSVARFLRDHYTSSPGHASALAGYLAGVGGAAPPPDRRGRQRPAEATPPDEERTAERPPSAGEPRPPAPLRQRQAPAPAPEGEAAAAAAPGSAASQAQPSKRTGGRLASAPLDRLRPYVAAHETAKPAAGEADDRLSRLQGYATSGTDIDALRQAALAGRPAPEPAVTKPAPAVPPETGSGAERPADRDPAREPRGAEAAAPPSRNGAGAPAADPPPAEPPVLSGPPVGSGAPTTQSNPDER</sequence>
<evidence type="ECO:0000259" key="5">
    <source>
        <dbReference type="PROSITE" id="PS51007"/>
    </source>
</evidence>
<feature type="domain" description="Cytochrome c" evidence="5">
    <location>
        <begin position="45"/>
        <end position="197"/>
    </location>
</feature>
<feature type="compositionally biased region" description="Basic and acidic residues" evidence="4">
    <location>
        <begin position="258"/>
        <end position="270"/>
    </location>
</feature>
<dbReference type="Proteomes" id="UP000289200">
    <property type="component" value="Unassembled WGS sequence"/>
</dbReference>
<name>A0A3S4B1A2_9BRAD</name>
<keyword evidence="7" id="KW-1185">Reference proteome</keyword>